<evidence type="ECO:0008006" key="3">
    <source>
        <dbReference type="Google" id="ProtNLM"/>
    </source>
</evidence>
<evidence type="ECO:0000313" key="1">
    <source>
        <dbReference type="EMBL" id="MBI4923143.1"/>
    </source>
</evidence>
<comment type="caution">
    <text evidence="1">The sequence shown here is derived from an EMBL/GenBank/DDBJ whole genome shotgun (WGS) entry which is preliminary data.</text>
</comment>
<name>A0A933L391_9HYPH</name>
<dbReference type="EMBL" id="JACRAF010000045">
    <property type="protein sequence ID" value="MBI4923143.1"/>
    <property type="molecule type" value="Genomic_DNA"/>
</dbReference>
<organism evidence="1 2">
    <name type="scientific">Devosia nanyangense</name>
    <dbReference type="NCBI Taxonomy" id="1228055"/>
    <lineage>
        <taxon>Bacteria</taxon>
        <taxon>Pseudomonadati</taxon>
        <taxon>Pseudomonadota</taxon>
        <taxon>Alphaproteobacteria</taxon>
        <taxon>Hyphomicrobiales</taxon>
        <taxon>Devosiaceae</taxon>
        <taxon>Devosia</taxon>
    </lineage>
</organism>
<dbReference type="Proteomes" id="UP000782610">
    <property type="component" value="Unassembled WGS sequence"/>
</dbReference>
<gene>
    <name evidence="1" type="ORF">HY834_15470</name>
</gene>
<reference evidence="1" key="1">
    <citation type="submission" date="2020-07" db="EMBL/GenBank/DDBJ databases">
        <title>Huge and variable diversity of episymbiotic CPR bacteria and DPANN archaea in groundwater ecosystems.</title>
        <authorList>
            <person name="He C.Y."/>
            <person name="Keren R."/>
            <person name="Whittaker M."/>
            <person name="Farag I.F."/>
            <person name="Doudna J."/>
            <person name="Cate J.H.D."/>
            <person name="Banfield J.F."/>
        </authorList>
    </citation>
    <scope>NUCLEOTIDE SEQUENCE</scope>
    <source>
        <strain evidence="1">NC_groundwater_1586_Pr3_B-0.1um_66_15</strain>
    </source>
</reference>
<evidence type="ECO:0000313" key="2">
    <source>
        <dbReference type="Proteomes" id="UP000782610"/>
    </source>
</evidence>
<protein>
    <recommendedName>
        <fullName evidence="3">Argininosuccinate lyase</fullName>
    </recommendedName>
</protein>
<sequence>MALVALPLPVLAEDLVFQLTNNSSHTIANFYTSPTATDDWEEDVFGEGVFPAGNTVPVTIADGSDQCVYDMKFVTDEGVEFVETAIDLCQLAGNEYTLTDAQ</sequence>
<proteinExistence type="predicted"/>
<accession>A0A933L391</accession>
<dbReference type="AlphaFoldDB" id="A0A933L391"/>